<proteinExistence type="predicted"/>
<dbReference type="Gene3D" id="1.10.245.10">
    <property type="entry name" value="SWIB/MDM2 domain"/>
    <property type="match status" value="1"/>
</dbReference>
<evidence type="ECO:0000256" key="1">
    <source>
        <dbReference type="SAM" id="MobiDB-lite"/>
    </source>
</evidence>
<dbReference type="Pfam" id="PF02201">
    <property type="entry name" value="SWIB"/>
    <property type="match status" value="1"/>
</dbReference>
<dbReference type="SUPFAM" id="SSF47592">
    <property type="entry name" value="SWIB/MDM2 domain"/>
    <property type="match status" value="1"/>
</dbReference>
<feature type="compositionally biased region" description="Low complexity" evidence="1">
    <location>
        <begin position="173"/>
        <end position="182"/>
    </location>
</feature>
<dbReference type="OrthoDB" id="10251073at2759"/>
<dbReference type="EMBL" id="OOIN01000003">
    <property type="protein sequence ID" value="SPO21477.1"/>
    <property type="molecule type" value="Genomic_DNA"/>
</dbReference>
<reference evidence="4 5" key="1">
    <citation type="submission" date="2018-03" db="EMBL/GenBank/DDBJ databases">
        <authorList>
            <person name="Guldener U."/>
        </authorList>
    </citation>
    <scope>NUCLEOTIDE SEQUENCE [LARGE SCALE GENOMIC DNA]</scope>
    <source>
        <strain evidence="4 5">NBRC100155</strain>
    </source>
</reference>
<feature type="compositionally biased region" description="Low complexity" evidence="1">
    <location>
        <begin position="110"/>
        <end position="121"/>
    </location>
</feature>
<feature type="compositionally biased region" description="Low complexity" evidence="1">
    <location>
        <begin position="129"/>
        <end position="138"/>
    </location>
</feature>
<feature type="compositionally biased region" description="Low complexity" evidence="1">
    <location>
        <begin position="88"/>
        <end position="100"/>
    </location>
</feature>
<dbReference type="InterPro" id="IPR014876">
    <property type="entry name" value="DEK_C"/>
</dbReference>
<dbReference type="SMART" id="SM00151">
    <property type="entry name" value="SWIB"/>
    <property type="match status" value="1"/>
</dbReference>
<protein>
    <submittedName>
        <fullName evidence="4">Related to UAF30 - subunit of upstream activation factor of RNA polymerase I</fullName>
    </submittedName>
</protein>
<dbReference type="CDD" id="cd10567">
    <property type="entry name" value="SWIB-MDM2_like"/>
    <property type="match status" value="1"/>
</dbReference>
<evidence type="ECO:0000259" key="3">
    <source>
        <dbReference type="PROSITE" id="PS51998"/>
    </source>
</evidence>
<evidence type="ECO:0000259" key="2">
    <source>
        <dbReference type="PROSITE" id="PS51925"/>
    </source>
</evidence>
<keyword evidence="5" id="KW-1185">Reference proteome</keyword>
<evidence type="ECO:0000313" key="5">
    <source>
        <dbReference type="Proteomes" id="UP000324022"/>
    </source>
</evidence>
<sequence>MSQPQPLDPAIVAVLRPSIIQILNNADLSSISAKKVRAQLAQLPPHALPPTLDLSASKKQVDEVIRDCFDQISKNMSAPPQPPTSYNGASAPPSGGLALPGLGGVRGGHTAAPSTTSSTPNKPTPPKSAPAKAAPASNGTKTKAEPKPKKKPAKKRAVADDDDDDEPRKKRAANPNNPFNRPLILSPKLAEVCGGNEMPRHAVVKQLWAYIKSNNLQNESNKRQILCDAKLTSIFGKEAVDSFEMAKLIGSHLTKKDDA</sequence>
<dbReference type="PROSITE" id="PS51998">
    <property type="entry name" value="DEK_C"/>
    <property type="match status" value="1"/>
</dbReference>
<feature type="domain" description="DM2" evidence="2">
    <location>
        <begin position="178"/>
        <end position="255"/>
    </location>
</feature>
<dbReference type="InterPro" id="IPR003121">
    <property type="entry name" value="SWIB_MDM2_domain"/>
</dbReference>
<dbReference type="PANTHER" id="PTHR13844">
    <property type="entry name" value="SWI/SNF-RELATED MATRIX-ASSOCIATED ACTIN-DEPENDENT REGULATOR OF CHROMATIN SUBFAMILY D"/>
    <property type="match status" value="1"/>
</dbReference>
<dbReference type="InterPro" id="IPR036885">
    <property type="entry name" value="SWIB_MDM2_dom_sf"/>
</dbReference>
<gene>
    <name evidence="4" type="ORF">UTRI_00959_B</name>
</gene>
<evidence type="ECO:0000313" key="4">
    <source>
        <dbReference type="EMBL" id="SPO21477.1"/>
    </source>
</evidence>
<dbReference type="PROSITE" id="PS51925">
    <property type="entry name" value="SWIB_MDM2"/>
    <property type="match status" value="1"/>
</dbReference>
<dbReference type="InterPro" id="IPR019835">
    <property type="entry name" value="SWIB_domain"/>
</dbReference>
<organism evidence="4 5">
    <name type="scientific">Ustilago trichophora</name>
    <dbReference type="NCBI Taxonomy" id="86804"/>
    <lineage>
        <taxon>Eukaryota</taxon>
        <taxon>Fungi</taxon>
        <taxon>Dikarya</taxon>
        <taxon>Basidiomycota</taxon>
        <taxon>Ustilaginomycotina</taxon>
        <taxon>Ustilaginomycetes</taxon>
        <taxon>Ustilaginales</taxon>
        <taxon>Ustilaginaceae</taxon>
        <taxon>Ustilago</taxon>
    </lineage>
</organism>
<name>A0A5C3DVR5_9BASI</name>
<feature type="domain" description="DEK-C" evidence="3">
    <location>
        <begin position="9"/>
        <end position="70"/>
    </location>
</feature>
<feature type="region of interest" description="Disordered" evidence="1">
    <location>
        <begin position="73"/>
        <end position="182"/>
    </location>
</feature>
<dbReference type="Proteomes" id="UP000324022">
    <property type="component" value="Unassembled WGS sequence"/>
</dbReference>
<accession>A0A5C3DVR5</accession>
<dbReference type="AlphaFoldDB" id="A0A5C3DVR5"/>